<dbReference type="PANTHER" id="PTHR36427">
    <property type="entry name" value="54S RIBOSOMAL PROTEIN L1, MITOCHONDRIAL"/>
    <property type="match status" value="1"/>
</dbReference>
<reference evidence="2 3" key="1">
    <citation type="submission" date="2022-01" db="EMBL/GenBank/DDBJ databases">
        <authorList>
            <person name="Xiong W."/>
            <person name="Schranz E."/>
        </authorList>
    </citation>
    <scope>NUCLEOTIDE SEQUENCE [LARGE SCALE GENOMIC DNA]</scope>
</reference>
<dbReference type="SUPFAM" id="SSF56808">
    <property type="entry name" value="Ribosomal protein L1"/>
    <property type="match status" value="1"/>
</dbReference>
<keyword evidence="3" id="KW-1185">Reference proteome</keyword>
<proteinExistence type="predicted"/>
<evidence type="ECO:0000313" key="2">
    <source>
        <dbReference type="EMBL" id="CAH1428689.1"/>
    </source>
</evidence>
<dbReference type="AlphaFoldDB" id="A0AAU9MX18"/>
<dbReference type="Proteomes" id="UP001157418">
    <property type="component" value="Unassembled WGS sequence"/>
</dbReference>
<dbReference type="EMBL" id="CAKMRJ010002223">
    <property type="protein sequence ID" value="CAH1428689.1"/>
    <property type="molecule type" value="Genomic_DNA"/>
</dbReference>
<evidence type="ECO:0000256" key="1">
    <source>
        <dbReference type="SAM" id="MobiDB-lite"/>
    </source>
</evidence>
<feature type="region of interest" description="Disordered" evidence="1">
    <location>
        <begin position="1"/>
        <end position="20"/>
    </location>
</feature>
<dbReference type="Gene3D" id="3.30.190.20">
    <property type="match status" value="1"/>
</dbReference>
<organism evidence="2 3">
    <name type="scientific">Lactuca virosa</name>
    <dbReference type="NCBI Taxonomy" id="75947"/>
    <lineage>
        <taxon>Eukaryota</taxon>
        <taxon>Viridiplantae</taxon>
        <taxon>Streptophyta</taxon>
        <taxon>Embryophyta</taxon>
        <taxon>Tracheophyta</taxon>
        <taxon>Spermatophyta</taxon>
        <taxon>Magnoliopsida</taxon>
        <taxon>eudicotyledons</taxon>
        <taxon>Gunneridae</taxon>
        <taxon>Pentapetalae</taxon>
        <taxon>asterids</taxon>
        <taxon>campanulids</taxon>
        <taxon>Asterales</taxon>
        <taxon>Asteraceae</taxon>
        <taxon>Cichorioideae</taxon>
        <taxon>Cichorieae</taxon>
        <taxon>Lactucinae</taxon>
        <taxon>Lactuca</taxon>
    </lineage>
</organism>
<accession>A0AAU9MX18</accession>
<name>A0AAU9MX18_9ASTR</name>
<dbReference type="InterPro" id="IPR023674">
    <property type="entry name" value="Ribosomal_uL1-like"/>
</dbReference>
<gene>
    <name evidence="2" type="ORF">LVIROSA_LOCUS15603</name>
</gene>
<evidence type="ECO:0000313" key="3">
    <source>
        <dbReference type="Proteomes" id="UP001157418"/>
    </source>
</evidence>
<feature type="compositionally biased region" description="Basic and acidic residues" evidence="1">
    <location>
        <begin position="7"/>
        <end position="20"/>
    </location>
</feature>
<comment type="caution">
    <text evidence="2">The sequence shown here is derived from an EMBL/GenBank/DDBJ whole genome shotgun (WGS) entry which is preliminary data.</text>
</comment>
<sequence>MQDDAGEVERTNKEMEAERMKIESDNRGVIRRVFRVEEQKVPFPSLIKVDQSQNTKGQKVVHDLKEAVQLVKANAKHNFDETLEAHVKLAVDLRRTDLKLTGSLSLPHGSGKVA</sequence>
<protein>
    <submittedName>
        <fullName evidence="2">Uncharacterized protein</fullName>
    </submittedName>
</protein>
<dbReference type="PANTHER" id="PTHR36427:SF4">
    <property type="entry name" value="RIBOSOMAL PROTEIN L1P_L10E FAMILY"/>
    <property type="match status" value="1"/>
</dbReference>